<proteinExistence type="predicted"/>
<dbReference type="PANTHER" id="PTHR13696">
    <property type="entry name" value="P-LOOP CONTAINING NUCLEOSIDE TRIPHOSPHATE HYDROLASE"/>
    <property type="match status" value="1"/>
</dbReference>
<name>A0A8G2F1W3_9PROT</name>
<dbReference type="InterPro" id="IPR015223">
    <property type="entry name" value="MipZ"/>
</dbReference>
<comment type="caution">
    <text evidence="1">The sequence shown here is derived from an EMBL/GenBank/DDBJ whole genome shotgun (WGS) entry which is preliminary data.</text>
</comment>
<dbReference type="Proteomes" id="UP000198615">
    <property type="component" value="Unassembled WGS sequence"/>
</dbReference>
<dbReference type="Gene3D" id="3.40.50.300">
    <property type="entry name" value="P-loop containing nucleotide triphosphate hydrolases"/>
    <property type="match status" value="1"/>
</dbReference>
<dbReference type="AlphaFoldDB" id="A0A8G2F1W3"/>
<dbReference type="CDD" id="cd02042">
    <property type="entry name" value="ParAB_family"/>
    <property type="match status" value="1"/>
</dbReference>
<dbReference type="PANTHER" id="PTHR13696:SF96">
    <property type="entry name" value="COBQ_COBB_MIND_PARA NUCLEOTIDE BINDING DOMAIN-CONTAINING PROTEIN"/>
    <property type="match status" value="1"/>
</dbReference>
<dbReference type="InterPro" id="IPR027417">
    <property type="entry name" value="P-loop_NTPase"/>
</dbReference>
<dbReference type="SUPFAM" id="SSF52540">
    <property type="entry name" value="P-loop containing nucleoside triphosphate hydrolases"/>
    <property type="match status" value="1"/>
</dbReference>
<gene>
    <name evidence="1" type="ORF">SAMN05660686_00924</name>
</gene>
<evidence type="ECO:0000313" key="1">
    <source>
        <dbReference type="EMBL" id="SDF29290.1"/>
    </source>
</evidence>
<organism evidence="1 2">
    <name type="scientific">Thalassobaculum litoreum DSM 18839</name>
    <dbReference type="NCBI Taxonomy" id="1123362"/>
    <lineage>
        <taxon>Bacteria</taxon>
        <taxon>Pseudomonadati</taxon>
        <taxon>Pseudomonadota</taxon>
        <taxon>Alphaproteobacteria</taxon>
        <taxon>Rhodospirillales</taxon>
        <taxon>Thalassobaculaceae</taxon>
        <taxon>Thalassobaculum</taxon>
    </lineage>
</organism>
<protein>
    <submittedName>
        <fullName evidence="1">Chromosome partitioning protein</fullName>
    </submittedName>
</protein>
<reference evidence="1 2" key="1">
    <citation type="submission" date="2016-10" db="EMBL/GenBank/DDBJ databases">
        <authorList>
            <person name="Varghese N."/>
            <person name="Submissions S."/>
        </authorList>
    </citation>
    <scope>NUCLEOTIDE SEQUENCE [LARGE SCALE GENOMIC DNA]</scope>
    <source>
        <strain evidence="1 2">DSM 18839</strain>
    </source>
</reference>
<dbReference type="InterPro" id="IPR050678">
    <property type="entry name" value="DNA_Partitioning_ATPase"/>
</dbReference>
<dbReference type="Pfam" id="PF09140">
    <property type="entry name" value="MipZ"/>
    <property type="match status" value="1"/>
</dbReference>
<sequence length="295" mass="33073">MADTAVDSTPANDALPGEPAHVIVVGCEKGGSGKSTTSMHLTVALLRLGYAVGTIDLDARQWTLTRYLSNRATTIQREKRKLPMPRHFFLAPSEQPVRDEARAEDRARFEAILEKLRGLVDYVVIDCAGTDSYLARVAHSYADTLVTPVNDSFIDLDVVAHVDGQTGEMARPSVYAEMVWDQRKARAQRDGGSIDWIVMRNRLSTLEANNKKEMADVLQRLARRIGFRMAPGFSERVIFRELFLQGLTMLDMFDDKARPDAARPRMSHVAARQEVRALINALQLPERRPRARQTG</sequence>
<keyword evidence="2" id="KW-1185">Reference proteome</keyword>
<dbReference type="RefSeq" id="WP_028793785.1">
    <property type="nucleotide sequence ID" value="NZ_FNBW01000002.1"/>
</dbReference>
<accession>A0A8G2F1W3</accession>
<dbReference type="EMBL" id="FNBW01000002">
    <property type="protein sequence ID" value="SDF29290.1"/>
    <property type="molecule type" value="Genomic_DNA"/>
</dbReference>
<evidence type="ECO:0000313" key="2">
    <source>
        <dbReference type="Proteomes" id="UP000198615"/>
    </source>
</evidence>